<sequence>MTAAYDTNNIFAKILRGEIPCAKVYEDDHTLAFMDVMPQAPGHLLVIPKSGSRNILDADPDVLAKTIAVVQKLAIAAKQAFDADGVYIAQFNEPAAGQTVFHLHFHVIPRNEAEPMKPHSGAMADGDMLREHAERIKAALA</sequence>
<feature type="active site" description="Tele-AMP-histidine intermediate" evidence="1">
    <location>
        <position position="104"/>
    </location>
</feature>
<dbReference type="SUPFAM" id="SSF54197">
    <property type="entry name" value="HIT-like"/>
    <property type="match status" value="1"/>
</dbReference>
<dbReference type="Gene3D" id="3.30.428.10">
    <property type="entry name" value="HIT-like"/>
    <property type="match status" value="1"/>
</dbReference>
<accession>A0A0D0KLT1</accession>
<dbReference type="EMBL" id="JXQV01000030">
    <property type="protein sequence ID" value="KIP98996.1"/>
    <property type="molecule type" value="Genomic_DNA"/>
</dbReference>
<dbReference type="OrthoDB" id="9784774at2"/>
<evidence type="ECO:0000259" key="4">
    <source>
        <dbReference type="PROSITE" id="PS51084"/>
    </source>
</evidence>
<organism evidence="5 6">
    <name type="scientific">Agrobacterium tumefaciens</name>
    <dbReference type="NCBI Taxonomy" id="358"/>
    <lineage>
        <taxon>Bacteria</taxon>
        <taxon>Pseudomonadati</taxon>
        <taxon>Pseudomonadota</taxon>
        <taxon>Alphaproteobacteria</taxon>
        <taxon>Hyphomicrobiales</taxon>
        <taxon>Rhizobiaceae</taxon>
        <taxon>Rhizobium/Agrobacterium group</taxon>
        <taxon>Agrobacterium</taxon>
        <taxon>Agrobacterium tumefaciens complex</taxon>
    </lineage>
</organism>
<dbReference type="InterPro" id="IPR001310">
    <property type="entry name" value="Histidine_triad_HIT"/>
</dbReference>
<protein>
    <submittedName>
        <fullName evidence="5">HIT family hydrolase</fullName>
    </submittedName>
</protein>
<dbReference type="Pfam" id="PF01230">
    <property type="entry name" value="HIT"/>
    <property type="match status" value="1"/>
</dbReference>
<dbReference type="GO" id="GO:0016787">
    <property type="term" value="F:hydrolase activity"/>
    <property type="evidence" value="ECO:0007669"/>
    <property type="project" value="UniProtKB-KW"/>
</dbReference>
<evidence type="ECO:0000256" key="2">
    <source>
        <dbReference type="PIRSR" id="PIRSR601310-3"/>
    </source>
</evidence>
<dbReference type="InterPro" id="IPR036265">
    <property type="entry name" value="HIT-like_sf"/>
</dbReference>
<evidence type="ECO:0000256" key="1">
    <source>
        <dbReference type="PIRSR" id="PIRSR601310-1"/>
    </source>
</evidence>
<dbReference type="PANTHER" id="PTHR46648">
    <property type="entry name" value="HIT FAMILY PROTEIN 1"/>
    <property type="match status" value="1"/>
</dbReference>
<evidence type="ECO:0000256" key="3">
    <source>
        <dbReference type="PROSITE-ProRule" id="PRU00464"/>
    </source>
</evidence>
<reference evidence="5 6" key="1">
    <citation type="submission" date="2014-12" db="EMBL/GenBank/DDBJ databases">
        <title>16Stimator: statistical estimation of ribosomal gene copy numbers from draft genome assemblies.</title>
        <authorList>
            <person name="Perisin M.A."/>
            <person name="Vetter M."/>
            <person name="Gilbert J.A."/>
            <person name="Bergelson J."/>
        </authorList>
    </citation>
    <scope>NUCLEOTIDE SEQUENCE [LARGE SCALE GENOMIC DNA]</scope>
    <source>
        <strain evidence="5 6">MEJ076</strain>
    </source>
</reference>
<feature type="short sequence motif" description="Histidine triad motif" evidence="2 3">
    <location>
        <begin position="102"/>
        <end position="106"/>
    </location>
</feature>
<keyword evidence="5" id="KW-0378">Hydrolase</keyword>
<name>A0A0D0KLT1_AGRTU</name>
<dbReference type="CDD" id="cd01277">
    <property type="entry name" value="HINT_subgroup"/>
    <property type="match status" value="1"/>
</dbReference>
<evidence type="ECO:0000313" key="5">
    <source>
        <dbReference type="EMBL" id="KIP98996.1"/>
    </source>
</evidence>
<proteinExistence type="predicted"/>
<dbReference type="InterPro" id="IPR039384">
    <property type="entry name" value="HINT"/>
</dbReference>
<evidence type="ECO:0000313" key="6">
    <source>
        <dbReference type="Proteomes" id="UP000035017"/>
    </source>
</evidence>
<dbReference type="Proteomes" id="UP000035017">
    <property type="component" value="Unassembled WGS sequence"/>
</dbReference>
<gene>
    <name evidence="5" type="ORF">RU07_20080</name>
</gene>
<dbReference type="PANTHER" id="PTHR46648:SF1">
    <property type="entry name" value="ADENOSINE 5'-MONOPHOSPHORAMIDASE HNT1"/>
    <property type="match status" value="1"/>
</dbReference>
<dbReference type="PROSITE" id="PS51084">
    <property type="entry name" value="HIT_2"/>
    <property type="match status" value="1"/>
</dbReference>
<dbReference type="InterPro" id="IPR011146">
    <property type="entry name" value="HIT-like"/>
</dbReference>
<dbReference type="GO" id="GO:0009117">
    <property type="term" value="P:nucleotide metabolic process"/>
    <property type="evidence" value="ECO:0007669"/>
    <property type="project" value="TreeGrafter"/>
</dbReference>
<comment type="caution">
    <text evidence="5">The sequence shown here is derived from an EMBL/GenBank/DDBJ whole genome shotgun (WGS) entry which is preliminary data.</text>
</comment>
<dbReference type="PRINTS" id="PR00332">
    <property type="entry name" value="HISTRIAD"/>
</dbReference>
<feature type="domain" description="HIT" evidence="4">
    <location>
        <begin position="10"/>
        <end position="117"/>
    </location>
</feature>
<dbReference type="AlphaFoldDB" id="A0A0D0KLT1"/>